<dbReference type="PRINTS" id="PR00080">
    <property type="entry name" value="SDRFAMILY"/>
</dbReference>
<name>A0A2N5J9G8_9BIFI</name>
<evidence type="ECO:0000256" key="2">
    <source>
        <dbReference type="ARBA" id="ARBA00023002"/>
    </source>
</evidence>
<evidence type="ECO:0000313" key="6">
    <source>
        <dbReference type="Proteomes" id="UP000235050"/>
    </source>
</evidence>
<evidence type="ECO:0000256" key="3">
    <source>
        <dbReference type="RuleBase" id="RU000363"/>
    </source>
</evidence>
<evidence type="ECO:0000259" key="4">
    <source>
        <dbReference type="SMART" id="SM00822"/>
    </source>
</evidence>
<evidence type="ECO:0000313" key="5">
    <source>
        <dbReference type="EMBL" id="PLS30811.1"/>
    </source>
</evidence>
<dbReference type="PIRSF" id="PIRSF000126">
    <property type="entry name" value="11-beta-HSD1"/>
    <property type="match status" value="1"/>
</dbReference>
<dbReference type="SMART" id="SM00822">
    <property type="entry name" value="PKS_KR"/>
    <property type="match status" value="1"/>
</dbReference>
<reference evidence="5 6" key="1">
    <citation type="submission" date="2017-07" db="EMBL/GenBank/DDBJ databases">
        <title>Bifidobacterium novel species.</title>
        <authorList>
            <person name="Lugli G.A."/>
            <person name="Milani C."/>
            <person name="Duranti S."/>
            <person name="Mangifesta M."/>
        </authorList>
    </citation>
    <scope>NUCLEOTIDE SEQUENCE [LARGE SCALE GENOMIC DNA]</scope>
    <source>
        <strain evidence="6">Uis1B</strain>
    </source>
</reference>
<evidence type="ECO:0000256" key="1">
    <source>
        <dbReference type="ARBA" id="ARBA00006484"/>
    </source>
</evidence>
<dbReference type="CDD" id="cd05233">
    <property type="entry name" value="SDR_c"/>
    <property type="match status" value="1"/>
</dbReference>
<dbReference type="OrthoDB" id="9797538at2"/>
<sequence>MAYALITGASSGIGRELAELFARHGRDLVITARNQDRLTRIARRLEHDHGVRVLTVAIDLSEDDAPRRLHRFTTDRGIDVRYLVNNAGFAEWSDFLDMSRERFDEMLRLNVGALTELTYRYGRDMRGAGGGRILNISSVAAMMAGPHMATYFASKAYVRSFSEAVSHELRGSGVSVTCVCPGPTSTGFAAAAHMSGVNFFTLTKPATARQLAEYAYRAMMRGRTLAYHGPTTVAGALAERLLPRAVTRRIAAFMNGGRPSRRR</sequence>
<dbReference type="AlphaFoldDB" id="A0A2N5J9G8"/>
<keyword evidence="6" id="KW-1185">Reference proteome</keyword>
<dbReference type="PANTHER" id="PTHR44196">
    <property type="entry name" value="DEHYDROGENASE/REDUCTASE SDR FAMILY MEMBER 7B"/>
    <property type="match status" value="1"/>
</dbReference>
<dbReference type="Proteomes" id="UP000235050">
    <property type="component" value="Unassembled WGS sequence"/>
</dbReference>
<dbReference type="InterPro" id="IPR057326">
    <property type="entry name" value="KR_dom"/>
</dbReference>
<comment type="caution">
    <text evidence="5">The sequence shown here is derived from an EMBL/GenBank/DDBJ whole genome shotgun (WGS) entry which is preliminary data.</text>
</comment>
<organism evidence="5 6">
    <name type="scientific">Bifidobacterium margollesii</name>
    <dbReference type="NCBI Taxonomy" id="2020964"/>
    <lineage>
        <taxon>Bacteria</taxon>
        <taxon>Bacillati</taxon>
        <taxon>Actinomycetota</taxon>
        <taxon>Actinomycetes</taxon>
        <taxon>Bifidobacteriales</taxon>
        <taxon>Bifidobacteriaceae</taxon>
        <taxon>Bifidobacterium</taxon>
    </lineage>
</organism>
<comment type="similarity">
    <text evidence="1 3">Belongs to the short-chain dehydrogenases/reductases (SDR) family.</text>
</comment>
<dbReference type="Pfam" id="PF00106">
    <property type="entry name" value="adh_short"/>
    <property type="match status" value="1"/>
</dbReference>
<dbReference type="Gene3D" id="3.40.50.720">
    <property type="entry name" value="NAD(P)-binding Rossmann-like Domain"/>
    <property type="match status" value="1"/>
</dbReference>
<protein>
    <submittedName>
        <fullName evidence="5">Short-chain dehydrogenase</fullName>
    </submittedName>
</protein>
<proteinExistence type="inferred from homology"/>
<dbReference type="InterPro" id="IPR036291">
    <property type="entry name" value="NAD(P)-bd_dom_sf"/>
</dbReference>
<dbReference type="PANTHER" id="PTHR44196:SF2">
    <property type="entry name" value="SHORT-CHAIN DEHYDROGENASE-RELATED"/>
    <property type="match status" value="1"/>
</dbReference>
<dbReference type="GO" id="GO:0016020">
    <property type="term" value="C:membrane"/>
    <property type="evidence" value="ECO:0007669"/>
    <property type="project" value="TreeGrafter"/>
</dbReference>
<accession>A0A2N5J9G8</accession>
<dbReference type="InterPro" id="IPR002347">
    <property type="entry name" value="SDR_fam"/>
</dbReference>
<dbReference type="PRINTS" id="PR00081">
    <property type="entry name" value="GDHRDH"/>
</dbReference>
<dbReference type="SUPFAM" id="SSF51735">
    <property type="entry name" value="NAD(P)-binding Rossmann-fold domains"/>
    <property type="match status" value="1"/>
</dbReference>
<dbReference type="EMBL" id="NMWU01000024">
    <property type="protein sequence ID" value="PLS30811.1"/>
    <property type="molecule type" value="Genomic_DNA"/>
</dbReference>
<feature type="domain" description="Ketoreductase" evidence="4">
    <location>
        <begin position="2"/>
        <end position="186"/>
    </location>
</feature>
<dbReference type="RefSeq" id="WP_101616912.1">
    <property type="nucleotide sequence ID" value="NZ_NMWU01000024.1"/>
</dbReference>
<dbReference type="GO" id="GO:0016491">
    <property type="term" value="F:oxidoreductase activity"/>
    <property type="evidence" value="ECO:0007669"/>
    <property type="project" value="UniProtKB-KW"/>
</dbReference>
<keyword evidence="2" id="KW-0560">Oxidoreductase</keyword>
<gene>
    <name evidence="5" type="ORF">Uis1B_1393</name>
</gene>